<name>A0A0M3IB06_ASCLU</name>
<proteinExistence type="predicted"/>
<keyword evidence="1" id="KW-1185">Reference proteome</keyword>
<accession>A0A0M3IB06</accession>
<sequence length="88" mass="10145">MYAFHVKMQVQKCLLQRKKSSEDKQNLECTLPALLYSISHHLFSAYIAVLAKSPVHVHNYQQCHVIQDRVLSQSNSDSEMFSTDMTDT</sequence>
<evidence type="ECO:0000313" key="1">
    <source>
        <dbReference type="Proteomes" id="UP000036681"/>
    </source>
</evidence>
<protein>
    <submittedName>
        <fullName evidence="2">Ovule protein</fullName>
    </submittedName>
</protein>
<dbReference type="Proteomes" id="UP000036681">
    <property type="component" value="Unplaced"/>
</dbReference>
<organism evidence="1 2">
    <name type="scientific">Ascaris lumbricoides</name>
    <name type="common">Giant roundworm</name>
    <dbReference type="NCBI Taxonomy" id="6252"/>
    <lineage>
        <taxon>Eukaryota</taxon>
        <taxon>Metazoa</taxon>
        <taxon>Ecdysozoa</taxon>
        <taxon>Nematoda</taxon>
        <taxon>Chromadorea</taxon>
        <taxon>Rhabditida</taxon>
        <taxon>Spirurina</taxon>
        <taxon>Ascaridomorpha</taxon>
        <taxon>Ascaridoidea</taxon>
        <taxon>Ascarididae</taxon>
        <taxon>Ascaris</taxon>
    </lineage>
</organism>
<reference evidence="2" key="1">
    <citation type="submission" date="2017-02" db="UniProtKB">
        <authorList>
            <consortium name="WormBaseParasite"/>
        </authorList>
    </citation>
    <scope>IDENTIFICATION</scope>
</reference>
<dbReference type="AlphaFoldDB" id="A0A0M3IB06"/>
<dbReference type="WBParaSite" id="ALUE_0001482201-mRNA-1">
    <property type="protein sequence ID" value="ALUE_0001482201-mRNA-1"/>
    <property type="gene ID" value="ALUE_0001482201"/>
</dbReference>
<evidence type="ECO:0000313" key="2">
    <source>
        <dbReference type="WBParaSite" id="ALUE_0001482201-mRNA-1"/>
    </source>
</evidence>